<accession>A0ACC0AZP8</accession>
<organism evidence="1 2">
    <name type="scientific">Catharanthus roseus</name>
    <name type="common">Madagascar periwinkle</name>
    <name type="synonym">Vinca rosea</name>
    <dbReference type="NCBI Taxonomy" id="4058"/>
    <lineage>
        <taxon>Eukaryota</taxon>
        <taxon>Viridiplantae</taxon>
        <taxon>Streptophyta</taxon>
        <taxon>Embryophyta</taxon>
        <taxon>Tracheophyta</taxon>
        <taxon>Spermatophyta</taxon>
        <taxon>Magnoliopsida</taxon>
        <taxon>eudicotyledons</taxon>
        <taxon>Gunneridae</taxon>
        <taxon>Pentapetalae</taxon>
        <taxon>asterids</taxon>
        <taxon>lamiids</taxon>
        <taxon>Gentianales</taxon>
        <taxon>Apocynaceae</taxon>
        <taxon>Rauvolfioideae</taxon>
        <taxon>Vinceae</taxon>
        <taxon>Catharanthinae</taxon>
        <taxon>Catharanthus</taxon>
    </lineage>
</organism>
<sequence length="111" mass="12484">MLRLKTSYAAYLVFKLSDITYKLEEAVASVRFEKEIAPGTESQGYSVYITKEKKSPGIFPYERPDGWMELNLGGFFNNLGDEGTVKIKLANIDTSFAKKGLIVRGIELRPN</sequence>
<proteinExistence type="predicted"/>
<evidence type="ECO:0000313" key="2">
    <source>
        <dbReference type="Proteomes" id="UP001060085"/>
    </source>
</evidence>
<evidence type="ECO:0000313" key="1">
    <source>
        <dbReference type="EMBL" id="KAI5665432.1"/>
    </source>
</evidence>
<name>A0ACC0AZP8_CATRO</name>
<dbReference type="Proteomes" id="UP001060085">
    <property type="component" value="Linkage Group LG04"/>
</dbReference>
<dbReference type="EMBL" id="CM044704">
    <property type="protein sequence ID" value="KAI5665432.1"/>
    <property type="molecule type" value="Genomic_DNA"/>
</dbReference>
<gene>
    <name evidence="1" type="ORF">M9H77_15285</name>
</gene>
<keyword evidence="2" id="KW-1185">Reference proteome</keyword>
<protein>
    <submittedName>
        <fullName evidence="1">Uncharacterized protein</fullName>
    </submittedName>
</protein>
<comment type="caution">
    <text evidence="1">The sequence shown here is derived from an EMBL/GenBank/DDBJ whole genome shotgun (WGS) entry which is preliminary data.</text>
</comment>
<reference evidence="2" key="1">
    <citation type="journal article" date="2023" name="Nat. Plants">
        <title>Single-cell RNA sequencing provides a high-resolution roadmap for understanding the multicellular compartmentation of specialized metabolism.</title>
        <authorList>
            <person name="Sun S."/>
            <person name="Shen X."/>
            <person name="Li Y."/>
            <person name="Li Y."/>
            <person name="Wang S."/>
            <person name="Li R."/>
            <person name="Zhang H."/>
            <person name="Shen G."/>
            <person name="Guo B."/>
            <person name="Wei J."/>
            <person name="Xu J."/>
            <person name="St-Pierre B."/>
            <person name="Chen S."/>
            <person name="Sun C."/>
        </authorList>
    </citation>
    <scope>NUCLEOTIDE SEQUENCE [LARGE SCALE GENOMIC DNA]</scope>
</reference>